<feature type="transmembrane region" description="Helical" evidence="8">
    <location>
        <begin position="313"/>
        <end position="337"/>
    </location>
</feature>
<keyword evidence="4 8" id="KW-1133">Transmembrane helix</keyword>
<evidence type="ECO:0000313" key="11">
    <source>
        <dbReference type="Proteomes" id="UP000183809"/>
    </source>
</evidence>
<organism evidence="10 11">
    <name type="scientific">Diplodia corticola</name>
    <dbReference type="NCBI Taxonomy" id="236234"/>
    <lineage>
        <taxon>Eukaryota</taxon>
        <taxon>Fungi</taxon>
        <taxon>Dikarya</taxon>
        <taxon>Ascomycota</taxon>
        <taxon>Pezizomycotina</taxon>
        <taxon>Dothideomycetes</taxon>
        <taxon>Dothideomycetes incertae sedis</taxon>
        <taxon>Botryosphaeriales</taxon>
        <taxon>Botryosphaeriaceae</taxon>
        <taxon>Diplodia</taxon>
    </lineage>
</organism>
<feature type="transmembrane region" description="Helical" evidence="8">
    <location>
        <begin position="429"/>
        <end position="446"/>
    </location>
</feature>
<feature type="transmembrane region" description="Helical" evidence="8">
    <location>
        <begin position="83"/>
        <end position="101"/>
    </location>
</feature>
<dbReference type="OrthoDB" id="10021397at2759"/>
<dbReference type="InterPro" id="IPR020846">
    <property type="entry name" value="MFS_dom"/>
</dbReference>
<dbReference type="GO" id="GO:0005886">
    <property type="term" value="C:plasma membrane"/>
    <property type="evidence" value="ECO:0007669"/>
    <property type="project" value="TreeGrafter"/>
</dbReference>
<name>A0A1J9RCP6_9PEZI</name>
<evidence type="ECO:0000256" key="1">
    <source>
        <dbReference type="ARBA" id="ARBA00004141"/>
    </source>
</evidence>
<comment type="subcellular location">
    <subcellularLocation>
        <location evidence="1">Membrane</location>
        <topology evidence="1">Multi-pass membrane protein</topology>
    </subcellularLocation>
</comment>
<dbReference type="GeneID" id="31018383"/>
<dbReference type="SUPFAM" id="SSF103473">
    <property type="entry name" value="MFS general substrate transporter"/>
    <property type="match status" value="1"/>
</dbReference>
<dbReference type="AlphaFoldDB" id="A0A1J9RCP6"/>
<gene>
    <name evidence="10" type="ORF">BKCO1_6300026</name>
</gene>
<keyword evidence="3 8" id="KW-0812">Transmembrane</keyword>
<dbReference type="Pfam" id="PF07690">
    <property type="entry name" value="MFS_1"/>
    <property type="match status" value="1"/>
</dbReference>
<reference evidence="10 11" key="1">
    <citation type="submission" date="2016-10" db="EMBL/GenBank/DDBJ databases">
        <title>Proteomics and genomics reveal pathogen-plant mechanisms compatible with a hemibiotrophic lifestyle of Diplodia corticola.</title>
        <authorList>
            <person name="Fernandes I."/>
            <person name="De Jonge R."/>
            <person name="Van De Peer Y."/>
            <person name="Devreese B."/>
            <person name="Alves A."/>
            <person name="Esteves A.C."/>
        </authorList>
    </citation>
    <scope>NUCLEOTIDE SEQUENCE [LARGE SCALE GENOMIC DNA]</scope>
    <source>
        <strain evidence="10 11">CBS 112549</strain>
    </source>
</reference>
<evidence type="ECO:0000256" key="7">
    <source>
        <dbReference type="SAM" id="MobiDB-lite"/>
    </source>
</evidence>
<dbReference type="EMBL" id="MNUE01000063">
    <property type="protein sequence ID" value="OJD30267.1"/>
    <property type="molecule type" value="Genomic_DNA"/>
</dbReference>
<dbReference type="GO" id="GO:0022857">
    <property type="term" value="F:transmembrane transporter activity"/>
    <property type="evidence" value="ECO:0007669"/>
    <property type="project" value="InterPro"/>
</dbReference>
<protein>
    <submittedName>
        <fullName evidence="10">Major facilitator superfamily protein</fullName>
    </submittedName>
</protein>
<dbReference type="PANTHER" id="PTHR23501">
    <property type="entry name" value="MAJOR FACILITATOR SUPERFAMILY"/>
    <property type="match status" value="1"/>
</dbReference>
<keyword evidence="6" id="KW-0325">Glycoprotein</keyword>
<evidence type="ECO:0000313" key="10">
    <source>
        <dbReference type="EMBL" id="OJD30267.1"/>
    </source>
</evidence>
<feature type="transmembrane region" description="Helical" evidence="8">
    <location>
        <begin position="485"/>
        <end position="504"/>
    </location>
</feature>
<feature type="transmembrane region" description="Helical" evidence="8">
    <location>
        <begin position="289"/>
        <end position="307"/>
    </location>
</feature>
<feature type="transmembrane region" description="Helical" evidence="8">
    <location>
        <begin position="239"/>
        <end position="259"/>
    </location>
</feature>
<keyword evidence="2" id="KW-0813">Transport</keyword>
<dbReference type="PANTHER" id="PTHR23501:SF187">
    <property type="entry name" value="MAJOR FACILITATOR SUPERFAMILY (MFS) PROFILE DOMAIN-CONTAINING PROTEIN"/>
    <property type="match status" value="1"/>
</dbReference>
<evidence type="ECO:0000259" key="9">
    <source>
        <dbReference type="PROSITE" id="PS50850"/>
    </source>
</evidence>
<feature type="domain" description="Major facilitator superfamily (MFS) profile" evidence="9">
    <location>
        <begin position="88"/>
        <end position="481"/>
    </location>
</feature>
<dbReference type="PRINTS" id="PR01036">
    <property type="entry name" value="TCRTETB"/>
</dbReference>
<evidence type="ECO:0000256" key="3">
    <source>
        <dbReference type="ARBA" id="ARBA00022692"/>
    </source>
</evidence>
<feature type="transmembrane region" description="Helical" evidence="8">
    <location>
        <begin position="149"/>
        <end position="168"/>
    </location>
</feature>
<feature type="transmembrane region" description="Helical" evidence="8">
    <location>
        <begin position="358"/>
        <end position="378"/>
    </location>
</feature>
<evidence type="ECO:0000256" key="6">
    <source>
        <dbReference type="ARBA" id="ARBA00023180"/>
    </source>
</evidence>
<comment type="caution">
    <text evidence="10">The sequence shown here is derived from an EMBL/GenBank/DDBJ whole genome shotgun (WGS) entry which is preliminary data.</text>
</comment>
<dbReference type="RefSeq" id="XP_020126527.1">
    <property type="nucleotide sequence ID" value="XM_020278122.1"/>
</dbReference>
<dbReference type="InterPro" id="IPR036259">
    <property type="entry name" value="MFS_trans_sf"/>
</dbReference>
<dbReference type="Proteomes" id="UP000183809">
    <property type="component" value="Unassembled WGS sequence"/>
</dbReference>
<feature type="transmembrane region" description="Helical" evidence="8">
    <location>
        <begin position="568"/>
        <end position="585"/>
    </location>
</feature>
<evidence type="ECO:0000256" key="4">
    <source>
        <dbReference type="ARBA" id="ARBA00022989"/>
    </source>
</evidence>
<sequence>MDLDVTSVALFASKYEFSTRVPTVERQVQRRSARLFLVNMQLNTHDADRCDSVVELEDRDAHQAVPAAEEDVKQDTNGNRYGWRFWIIFTGLALSALLSGLEGSIMATALPTILADLGAGENYVWVMNIYFLTRHPLYGQLADLWGRRWLMISSVAIFTAAGAISGTAQTTSQLLAGRGLQGIGAGGINMLVDLIICDLVPLRDRGSKTALLFGLMTVASAVGPLVGGALASRPGMWRWIFYLNLPTGAAALLILFVFLRVRKPGDGGGDDATTTVPSARHQLLRRIDWVGNALLIASTTLVQYVLTYAGSRYAWGSAAVIGPLCGGLALLVVFALCEGSPRLCPHPVVPGRVAGNRTSAAALVVSFNHALLAVWVMYFLPVYLQAVRGSTPRRAGAQLLPVVFAFPAAAAGVGAVMARTGGWFRAAHFGGLLVLGVGVGCCSLLGPGGGDAPWVVLEVVVAAGLGAVMPALLPAVQAELREADAAASTAAWAFVRSVGTIWGVSVPAAVFNNRFAELVGRVGDAGAREALGEGGAYEHASKAFVESFASEETRRQIVRVYADSLKRMWQIGVVFAGVSFVAVFFERPVKLRKELETDFGLEKETKSADGGEAAEAKAAQVGAGKGPNGVVRE</sequence>
<feature type="transmembrane region" description="Helical" evidence="8">
    <location>
        <begin position="452"/>
        <end position="473"/>
    </location>
</feature>
<evidence type="ECO:0000256" key="2">
    <source>
        <dbReference type="ARBA" id="ARBA00022448"/>
    </source>
</evidence>
<feature type="transmembrane region" description="Helical" evidence="8">
    <location>
        <begin position="398"/>
        <end position="417"/>
    </location>
</feature>
<accession>A0A1J9RCP6</accession>
<feature type="compositionally biased region" description="Low complexity" evidence="7">
    <location>
        <begin position="610"/>
        <end position="622"/>
    </location>
</feature>
<evidence type="ECO:0000256" key="5">
    <source>
        <dbReference type="ARBA" id="ARBA00023136"/>
    </source>
</evidence>
<feature type="transmembrane region" description="Helical" evidence="8">
    <location>
        <begin position="209"/>
        <end position="227"/>
    </location>
</feature>
<dbReference type="InterPro" id="IPR011701">
    <property type="entry name" value="MFS"/>
</dbReference>
<keyword evidence="5 8" id="KW-0472">Membrane</keyword>
<evidence type="ECO:0000256" key="8">
    <source>
        <dbReference type="SAM" id="Phobius"/>
    </source>
</evidence>
<dbReference type="Gene3D" id="1.20.1720.10">
    <property type="entry name" value="Multidrug resistance protein D"/>
    <property type="match status" value="1"/>
</dbReference>
<proteinExistence type="predicted"/>
<feature type="region of interest" description="Disordered" evidence="7">
    <location>
        <begin position="602"/>
        <end position="633"/>
    </location>
</feature>
<feature type="transmembrane region" description="Helical" evidence="8">
    <location>
        <begin position="180"/>
        <end position="202"/>
    </location>
</feature>
<dbReference type="PROSITE" id="PS50850">
    <property type="entry name" value="MFS"/>
    <property type="match status" value="1"/>
</dbReference>
<keyword evidence="11" id="KW-1185">Reference proteome</keyword>